<feature type="domain" description="Kazal-like" evidence="1">
    <location>
        <begin position="7"/>
        <end position="52"/>
    </location>
</feature>
<evidence type="ECO:0000313" key="3">
    <source>
        <dbReference type="Proteomes" id="UP001233999"/>
    </source>
</evidence>
<feature type="non-terminal residue" evidence="2">
    <location>
        <position position="52"/>
    </location>
</feature>
<accession>A0AAD8ENQ5</accession>
<dbReference type="Gene3D" id="3.30.60.30">
    <property type="match status" value="1"/>
</dbReference>
<sequence>SLLTLVLAAGKECPSACTMQYDPVCAEGKDSSAKTFSNSCAMDVYNCNNPDK</sequence>
<reference evidence="2" key="1">
    <citation type="journal article" date="2023" name="IScience">
        <title>Live-bearing cockroach genome reveals convergent evolutionary mechanisms linked to viviparity in insects and beyond.</title>
        <authorList>
            <person name="Fouks B."/>
            <person name="Harrison M.C."/>
            <person name="Mikhailova A.A."/>
            <person name="Marchal E."/>
            <person name="English S."/>
            <person name="Carruthers M."/>
            <person name="Jennings E.C."/>
            <person name="Chiamaka E.L."/>
            <person name="Frigard R.A."/>
            <person name="Pippel M."/>
            <person name="Attardo G.M."/>
            <person name="Benoit J.B."/>
            <person name="Bornberg-Bauer E."/>
            <person name="Tobe S.S."/>
        </authorList>
    </citation>
    <scope>NUCLEOTIDE SEQUENCE</scope>
    <source>
        <strain evidence="2">Stay&amp;Tobe</strain>
    </source>
</reference>
<reference evidence="2" key="2">
    <citation type="submission" date="2023-05" db="EMBL/GenBank/DDBJ databases">
        <authorList>
            <person name="Fouks B."/>
        </authorList>
    </citation>
    <scope>NUCLEOTIDE SEQUENCE</scope>
    <source>
        <strain evidence="2">Stay&amp;Tobe</strain>
        <tissue evidence="2">Testes</tissue>
    </source>
</reference>
<dbReference type="Proteomes" id="UP001233999">
    <property type="component" value="Unassembled WGS sequence"/>
</dbReference>
<proteinExistence type="predicted"/>
<dbReference type="InterPro" id="IPR036058">
    <property type="entry name" value="Kazal_dom_sf"/>
</dbReference>
<evidence type="ECO:0000313" key="2">
    <source>
        <dbReference type="EMBL" id="KAJ9596307.1"/>
    </source>
</evidence>
<comment type="caution">
    <text evidence="2">The sequence shown here is derived from an EMBL/GenBank/DDBJ whole genome shotgun (WGS) entry which is preliminary data.</text>
</comment>
<gene>
    <name evidence="2" type="ORF">L9F63_012674</name>
</gene>
<dbReference type="Pfam" id="PF00050">
    <property type="entry name" value="Kazal_1"/>
    <property type="match status" value="1"/>
</dbReference>
<name>A0AAD8ENQ5_DIPPU</name>
<feature type="non-terminal residue" evidence="2">
    <location>
        <position position="1"/>
    </location>
</feature>
<keyword evidence="3" id="KW-1185">Reference proteome</keyword>
<evidence type="ECO:0000259" key="1">
    <source>
        <dbReference type="PROSITE" id="PS51465"/>
    </source>
</evidence>
<dbReference type="PROSITE" id="PS51465">
    <property type="entry name" value="KAZAL_2"/>
    <property type="match status" value="1"/>
</dbReference>
<dbReference type="AlphaFoldDB" id="A0AAD8ENQ5"/>
<dbReference type="InterPro" id="IPR002350">
    <property type="entry name" value="Kazal_dom"/>
</dbReference>
<dbReference type="SUPFAM" id="SSF100895">
    <property type="entry name" value="Kazal-type serine protease inhibitors"/>
    <property type="match status" value="1"/>
</dbReference>
<protein>
    <recommendedName>
        <fullName evidence="1">Kazal-like domain-containing protein</fullName>
    </recommendedName>
</protein>
<dbReference type="EMBL" id="JASPKZ010001997">
    <property type="protein sequence ID" value="KAJ9596307.1"/>
    <property type="molecule type" value="Genomic_DNA"/>
</dbReference>
<organism evidence="2 3">
    <name type="scientific">Diploptera punctata</name>
    <name type="common">Pacific beetle cockroach</name>
    <dbReference type="NCBI Taxonomy" id="6984"/>
    <lineage>
        <taxon>Eukaryota</taxon>
        <taxon>Metazoa</taxon>
        <taxon>Ecdysozoa</taxon>
        <taxon>Arthropoda</taxon>
        <taxon>Hexapoda</taxon>
        <taxon>Insecta</taxon>
        <taxon>Pterygota</taxon>
        <taxon>Neoptera</taxon>
        <taxon>Polyneoptera</taxon>
        <taxon>Dictyoptera</taxon>
        <taxon>Blattodea</taxon>
        <taxon>Blaberoidea</taxon>
        <taxon>Blaberidae</taxon>
        <taxon>Diplopterinae</taxon>
        <taxon>Diploptera</taxon>
    </lineage>
</organism>